<reference evidence="2 3" key="1">
    <citation type="submission" date="2023-10" db="EMBL/GenBank/DDBJ databases">
        <authorList>
            <person name="Maclean D."/>
            <person name="Macfadyen A."/>
        </authorList>
    </citation>
    <scope>NUCLEOTIDE SEQUENCE [LARGE SCALE GENOMIC DNA]</scope>
</reference>
<keyword evidence="1" id="KW-0175">Coiled coil</keyword>
<proteinExistence type="predicted"/>
<accession>A0AAV1I4D0</accession>
<evidence type="ECO:0000313" key="2">
    <source>
        <dbReference type="EMBL" id="CAK0771757.1"/>
    </source>
</evidence>
<gene>
    <name evidence="2" type="ORF">CVIRNUC_003893</name>
</gene>
<dbReference type="Proteomes" id="UP001314263">
    <property type="component" value="Unassembled WGS sequence"/>
</dbReference>
<protein>
    <submittedName>
        <fullName evidence="2">Uncharacterized protein</fullName>
    </submittedName>
</protein>
<name>A0AAV1I4D0_9CHLO</name>
<organism evidence="2 3">
    <name type="scientific">Coccomyxa viridis</name>
    <dbReference type="NCBI Taxonomy" id="1274662"/>
    <lineage>
        <taxon>Eukaryota</taxon>
        <taxon>Viridiplantae</taxon>
        <taxon>Chlorophyta</taxon>
        <taxon>core chlorophytes</taxon>
        <taxon>Trebouxiophyceae</taxon>
        <taxon>Trebouxiophyceae incertae sedis</taxon>
        <taxon>Coccomyxaceae</taxon>
        <taxon>Coccomyxa</taxon>
    </lineage>
</organism>
<dbReference type="EMBL" id="CAUYUE010000005">
    <property type="protein sequence ID" value="CAK0771757.1"/>
    <property type="molecule type" value="Genomic_DNA"/>
</dbReference>
<evidence type="ECO:0000313" key="3">
    <source>
        <dbReference type="Proteomes" id="UP001314263"/>
    </source>
</evidence>
<keyword evidence="3" id="KW-1185">Reference proteome</keyword>
<comment type="caution">
    <text evidence="2">The sequence shown here is derived from an EMBL/GenBank/DDBJ whole genome shotgun (WGS) entry which is preliminary data.</text>
</comment>
<feature type="coiled-coil region" evidence="1">
    <location>
        <begin position="164"/>
        <end position="222"/>
    </location>
</feature>
<evidence type="ECO:0000256" key="1">
    <source>
        <dbReference type="SAM" id="Coils"/>
    </source>
</evidence>
<sequence length="291" mass="31991">MELMSSIERSMPTEGIPVCTTHEIRHEVEAFLASLSLGITRRDADLEDAIADKLHSLFHDCANLQHKLNQWVAVAMGLQEVIQQQEHPKHVQLSPDQADAVTGQLPSGHALEAAMAAQHREVAALQAQMAMLSHDMTALRQSSSASRAPQLPSFKQVAAEYKDLQRLHDEAASLRHALQDAELEMQRMTDTHRRELEDAAKREQAERARAAAEVLAAQHQATVLRAKLQQHAASPGSLHALPSLQATAGGAMPEGHDVVASLRVKRQELLEEVSKMQAGRCTCHIPQLFLT</sequence>
<dbReference type="AlphaFoldDB" id="A0AAV1I4D0"/>